<evidence type="ECO:0000256" key="2">
    <source>
        <dbReference type="ARBA" id="ARBA00022729"/>
    </source>
</evidence>
<keyword evidence="2 5" id="KW-0732">Signal</keyword>
<feature type="signal peptide" evidence="5">
    <location>
        <begin position="1"/>
        <end position="41"/>
    </location>
</feature>
<gene>
    <name evidence="6" type="ORF">ACFQ11_33345</name>
</gene>
<accession>A0ABW3EZM9</accession>
<organism evidence="6 7">
    <name type="scientific">Actinomadura sediminis</name>
    <dbReference type="NCBI Taxonomy" id="1038904"/>
    <lineage>
        <taxon>Bacteria</taxon>
        <taxon>Bacillati</taxon>
        <taxon>Actinomycetota</taxon>
        <taxon>Actinomycetes</taxon>
        <taxon>Streptosporangiales</taxon>
        <taxon>Thermomonosporaceae</taxon>
        <taxon>Actinomadura</taxon>
    </lineage>
</organism>
<protein>
    <submittedName>
        <fullName evidence="6">Penicillin acylase family protein</fullName>
    </submittedName>
</protein>
<dbReference type="InterPro" id="IPR002692">
    <property type="entry name" value="S45"/>
</dbReference>
<name>A0ABW3EZM9_9ACTN</name>
<dbReference type="PANTHER" id="PTHR34218:SF3">
    <property type="entry name" value="ACYL-HOMOSERINE LACTONE ACYLASE PVDQ"/>
    <property type="match status" value="1"/>
</dbReference>
<evidence type="ECO:0000313" key="7">
    <source>
        <dbReference type="Proteomes" id="UP001596972"/>
    </source>
</evidence>
<dbReference type="Proteomes" id="UP001596972">
    <property type="component" value="Unassembled WGS sequence"/>
</dbReference>
<feature type="chain" id="PRO_5046754186" evidence="5">
    <location>
        <begin position="42"/>
        <end position="791"/>
    </location>
</feature>
<dbReference type="PANTHER" id="PTHR34218">
    <property type="entry name" value="PEPTIDASE S45 PENICILLIN AMIDASE"/>
    <property type="match status" value="1"/>
</dbReference>
<evidence type="ECO:0000313" key="6">
    <source>
        <dbReference type="EMBL" id="MFD0905301.1"/>
    </source>
</evidence>
<dbReference type="InterPro" id="IPR023343">
    <property type="entry name" value="Penicillin_amidase_dom1"/>
</dbReference>
<comment type="similarity">
    <text evidence="1">Belongs to the peptidase S45 family.</text>
</comment>
<evidence type="ECO:0000256" key="3">
    <source>
        <dbReference type="ARBA" id="ARBA00022801"/>
    </source>
</evidence>
<dbReference type="EMBL" id="JBHTJA010000126">
    <property type="protein sequence ID" value="MFD0905301.1"/>
    <property type="molecule type" value="Genomic_DNA"/>
</dbReference>
<proteinExistence type="inferred from homology"/>
<dbReference type="InterPro" id="IPR029055">
    <property type="entry name" value="Ntn_hydrolases_N"/>
</dbReference>
<dbReference type="Gene3D" id="1.10.1400.10">
    <property type="match status" value="1"/>
</dbReference>
<sequence>MSRTGPRAAAAALPAAALPAAALLAATLLAATLLAPLPASAGARDGMSATIRYTEYGIPHVVADDYAGLGYGTGYAAAKDNLCLLAQGVVTLSGERSKYFGPGAAPDGSLSSASTNLASDVFFTGVNRSGVVERLAARPAPHGPSEEIRALSRGWAAGYNRRLREGKITDPACKGAAWLRPITEKDVYRRAYALAMLGGSGMVTDGIVNAAPPGRDAPKAATPARPEVEAAVRNLMAGTGMGSNAVAAGSGATATGRGLLLGNPHYPWQGGRRFWQVQQTIPGELNVSGAGLLGSTTVNIGHNAAFAWSHTVATGVPFTLTELRLVPGDPTSYFVDGRIEKMTKRRVTVQVKQPDGAVKPVTRTQWSTRYGPVVTSVLSLDLPWTGWNAYAITDPNARNLRLLNTSLALGKARTTGEAVTALKSTQGLPWVNTIAADSRGEALYAQIQVLPNVTDDFADRCNTVLGRLMYRMGGVAVLDGTRSGCAPGAAPGTLQPGILNPDRYPVLTRSDYVTNSNDSHWLSNPEKPLTGYPRIVGDEESERSLRTRSGLVAVRDRLDEGRFARADMQDLVFANRVHAGELAVGGTVEMCRDMRLGEPCDVLAEWDVKADVDSRGALLFDRYWRKAAAAWDLWKTPFDVSDPVRTPRGFNTGSWAARKALVDAVRELRSSGIPLDAPLGDHQHVTRNGERVPIGGGTEALGLLNKIEAVWTPGEGYTEVRHGSSYVQVVSFDGDRCPDTRTLLTYSQSADPTSPHYADQTKLFSEKKWVTGRFCAGEIESAPNLRTIELD</sequence>
<evidence type="ECO:0000256" key="5">
    <source>
        <dbReference type="SAM" id="SignalP"/>
    </source>
</evidence>
<keyword evidence="3" id="KW-0378">Hydrolase</keyword>
<comment type="caution">
    <text evidence="6">The sequence shown here is derived from an EMBL/GenBank/DDBJ whole genome shotgun (WGS) entry which is preliminary data.</text>
</comment>
<evidence type="ECO:0000256" key="1">
    <source>
        <dbReference type="ARBA" id="ARBA00006586"/>
    </source>
</evidence>
<dbReference type="InterPro" id="IPR043146">
    <property type="entry name" value="Penicillin_amidase_N_B-knob"/>
</dbReference>
<dbReference type="Gene3D" id="3.60.20.10">
    <property type="entry name" value="Glutamine Phosphoribosylpyrophosphate, subunit 1, domain 1"/>
    <property type="match status" value="1"/>
</dbReference>
<keyword evidence="7" id="KW-1185">Reference proteome</keyword>
<dbReference type="RefSeq" id="WP_378306073.1">
    <property type="nucleotide sequence ID" value="NZ_JBHTJA010000126.1"/>
</dbReference>
<dbReference type="Pfam" id="PF01804">
    <property type="entry name" value="Penicil_amidase"/>
    <property type="match status" value="1"/>
</dbReference>
<keyword evidence="4" id="KW-0865">Zymogen</keyword>
<dbReference type="SUPFAM" id="SSF56235">
    <property type="entry name" value="N-terminal nucleophile aminohydrolases (Ntn hydrolases)"/>
    <property type="match status" value="1"/>
</dbReference>
<dbReference type="InterPro" id="IPR043147">
    <property type="entry name" value="Penicillin_amidase_A-knob"/>
</dbReference>
<reference evidence="7" key="1">
    <citation type="journal article" date="2019" name="Int. J. Syst. Evol. Microbiol.">
        <title>The Global Catalogue of Microorganisms (GCM) 10K type strain sequencing project: providing services to taxonomists for standard genome sequencing and annotation.</title>
        <authorList>
            <consortium name="The Broad Institute Genomics Platform"/>
            <consortium name="The Broad Institute Genome Sequencing Center for Infectious Disease"/>
            <person name="Wu L."/>
            <person name="Ma J."/>
        </authorList>
    </citation>
    <scope>NUCLEOTIDE SEQUENCE [LARGE SCALE GENOMIC DNA]</scope>
    <source>
        <strain evidence="7">JCM 31202</strain>
    </source>
</reference>
<dbReference type="Gene3D" id="2.30.120.10">
    <property type="match status" value="1"/>
</dbReference>
<evidence type="ECO:0000256" key="4">
    <source>
        <dbReference type="ARBA" id="ARBA00023145"/>
    </source>
</evidence>
<dbReference type="Gene3D" id="1.10.439.10">
    <property type="entry name" value="Penicillin Amidohydrolase, domain 1"/>
    <property type="match status" value="1"/>
</dbReference>